<dbReference type="GO" id="GO:0048471">
    <property type="term" value="C:perinuclear region of cytoplasm"/>
    <property type="evidence" value="ECO:0007669"/>
    <property type="project" value="TreeGrafter"/>
</dbReference>
<dbReference type="InterPro" id="IPR036720">
    <property type="entry name" value="RanGAP1_C_sf"/>
</dbReference>
<dbReference type="AlphaFoldDB" id="A0A7R9L3U6"/>
<dbReference type="SUPFAM" id="SSF69099">
    <property type="entry name" value="Ran-GTPase activating protein 1 (RanGAP1), C-terminal domain"/>
    <property type="match status" value="1"/>
</dbReference>
<sequence length="554" mass="60431">MSDLEADISGLDLNVSTTVSFAGRLMRLDTEEDVEPIVSAVKGCQRLVTLNLEGNTLGISAAKQLAKSLESCASVENVLFNNLFTGRLKTEIPDVLVFMTSGLMLSNARLNTLDLSDNAIGPVGMPSLLPFLQSHSCQSLHTLRLNNCGLGVGGGHLLAKGLVHLKSLKTLICGRNRLEILGSEAIGNALAELHTLETLEMPQNGIHSKAIEAICGAIVANKGLKHLNLNDNNLKTEAKTIASALKTLNSIESINFGDCILKTEGCIAICEAIIESNASNLKEVILSGNEIGGQKAVNVIIECAQQLANSSNQTVKLKLELNDNNFGDSGVKALSLALEQLIHMDIKYLFDMYLFETHIKHNSINCYSNDEGSAEEDSDAHDADQPNEANEDTIHRDDGNEFGDKAVADRRDVHNSEAIVEELTRKIENDLTDINDLCSHFVQISVDGFDKQTSKLRDEALIESEVCLKCAIRSDPNEFIAMNALLVYLGLLKDETGVYKHVDDLRGPLSAITHSLGLLTPQQKHVLRAFMNRPNKSIEMCGKIRHNLMQQLFI</sequence>
<dbReference type="GO" id="GO:0007165">
    <property type="term" value="P:signal transduction"/>
    <property type="evidence" value="ECO:0007669"/>
    <property type="project" value="InterPro"/>
</dbReference>
<name>A0A7R9L3U6_9ACAR</name>
<dbReference type="EMBL" id="OC869599">
    <property type="protein sequence ID" value="CAD7634638.1"/>
    <property type="molecule type" value="Genomic_DNA"/>
</dbReference>
<evidence type="ECO:0000313" key="6">
    <source>
        <dbReference type="EMBL" id="CAD7634638.1"/>
    </source>
</evidence>
<evidence type="ECO:0000256" key="4">
    <source>
        <dbReference type="SAM" id="MobiDB-lite"/>
    </source>
</evidence>
<dbReference type="OrthoDB" id="184583at2759"/>
<dbReference type="InterPro" id="IPR001611">
    <property type="entry name" value="Leu-rich_rpt"/>
</dbReference>
<dbReference type="Pfam" id="PF13516">
    <property type="entry name" value="LRR_6"/>
    <property type="match status" value="2"/>
</dbReference>
<dbReference type="SMART" id="SM00368">
    <property type="entry name" value="LRR_RI"/>
    <property type="match status" value="8"/>
</dbReference>
<dbReference type="InterPro" id="IPR009109">
    <property type="entry name" value="Ran_GTPase_activating_1_C"/>
</dbReference>
<dbReference type="EMBL" id="CAJPIZ010015024">
    <property type="protein sequence ID" value="CAG2115068.1"/>
    <property type="molecule type" value="Genomic_DNA"/>
</dbReference>
<dbReference type="Gene3D" id="3.80.10.10">
    <property type="entry name" value="Ribonuclease Inhibitor"/>
    <property type="match status" value="1"/>
</dbReference>
<proteinExistence type="predicted"/>
<evidence type="ECO:0000256" key="3">
    <source>
        <dbReference type="ARBA" id="ARBA00022737"/>
    </source>
</evidence>
<evidence type="ECO:0000259" key="5">
    <source>
        <dbReference type="Pfam" id="PF07834"/>
    </source>
</evidence>
<evidence type="ECO:0000313" key="7">
    <source>
        <dbReference type="Proteomes" id="UP000759131"/>
    </source>
</evidence>
<dbReference type="GO" id="GO:0005096">
    <property type="term" value="F:GTPase activator activity"/>
    <property type="evidence" value="ECO:0007669"/>
    <property type="project" value="UniProtKB-KW"/>
</dbReference>
<dbReference type="Pfam" id="PF07834">
    <property type="entry name" value="RanGAP1_C"/>
    <property type="match status" value="1"/>
</dbReference>
<protein>
    <recommendedName>
        <fullName evidence="5">Ran-GTPase activating protein 1 C-terminal domain-containing protein</fullName>
    </recommendedName>
</protein>
<dbReference type="InterPro" id="IPR032675">
    <property type="entry name" value="LRR_dom_sf"/>
</dbReference>
<organism evidence="6">
    <name type="scientific">Medioppia subpectinata</name>
    <dbReference type="NCBI Taxonomy" id="1979941"/>
    <lineage>
        <taxon>Eukaryota</taxon>
        <taxon>Metazoa</taxon>
        <taxon>Ecdysozoa</taxon>
        <taxon>Arthropoda</taxon>
        <taxon>Chelicerata</taxon>
        <taxon>Arachnida</taxon>
        <taxon>Acari</taxon>
        <taxon>Acariformes</taxon>
        <taxon>Sarcoptiformes</taxon>
        <taxon>Oribatida</taxon>
        <taxon>Brachypylina</taxon>
        <taxon>Oppioidea</taxon>
        <taxon>Oppiidae</taxon>
        <taxon>Medioppia</taxon>
    </lineage>
</organism>
<keyword evidence="2" id="KW-0433">Leucine-rich repeat</keyword>
<feature type="region of interest" description="Disordered" evidence="4">
    <location>
        <begin position="370"/>
        <end position="407"/>
    </location>
</feature>
<feature type="domain" description="Ran-GTPase activating protein 1 C-terminal" evidence="5">
    <location>
        <begin position="430"/>
        <end position="552"/>
    </location>
</feature>
<dbReference type="GO" id="GO:0005829">
    <property type="term" value="C:cytosol"/>
    <property type="evidence" value="ECO:0007669"/>
    <property type="project" value="TreeGrafter"/>
</dbReference>
<keyword evidence="7" id="KW-1185">Reference proteome</keyword>
<gene>
    <name evidence="6" type="ORF">OSB1V03_LOCUS15034</name>
</gene>
<dbReference type="CDD" id="cd00116">
    <property type="entry name" value="LRR_RI"/>
    <property type="match status" value="1"/>
</dbReference>
<dbReference type="InterPro" id="IPR027038">
    <property type="entry name" value="RanGap"/>
</dbReference>
<dbReference type="Gene3D" id="1.25.40.200">
    <property type="entry name" value="Ran-GTPase activating protein 1, C-terminal domain"/>
    <property type="match status" value="1"/>
</dbReference>
<dbReference type="PANTHER" id="PTHR24113:SF12">
    <property type="entry name" value="RAN GTPASE-ACTIVATING PROTEIN 1"/>
    <property type="match status" value="1"/>
</dbReference>
<evidence type="ECO:0000256" key="1">
    <source>
        <dbReference type="ARBA" id="ARBA00022468"/>
    </source>
</evidence>
<evidence type="ECO:0000256" key="2">
    <source>
        <dbReference type="ARBA" id="ARBA00022614"/>
    </source>
</evidence>
<dbReference type="PANTHER" id="PTHR24113">
    <property type="entry name" value="RAN GTPASE-ACTIVATING PROTEIN 1"/>
    <property type="match status" value="1"/>
</dbReference>
<dbReference type="GO" id="GO:0031267">
    <property type="term" value="F:small GTPase binding"/>
    <property type="evidence" value="ECO:0007669"/>
    <property type="project" value="TreeGrafter"/>
</dbReference>
<dbReference type="GO" id="GO:0006913">
    <property type="term" value="P:nucleocytoplasmic transport"/>
    <property type="evidence" value="ECO:0007669"/>
    <property type="project" value="TreeGrafter"/>
</dbReference>
<feature type="compositionally biased region" description="Basic and acidic residues" evidence="4">
    <location>
        <begin position="392"/>
        <end position="407"/>
    </location>
</feature>
<dbReference type="Proteomes" id="UP000759131">
    <property type="component" value="Unassembled WGS sequence"/>
</dbReference>
<reference evidence="6" key="1">
    <citation type="submission" date="2020-11" db="EMBL/GenBank/DDBJ databases">
        <authorList>
            <person name="Tran Van P."/>
        </authorList>
    </citation>
    <scope>NUCLEOTIDE SEQUENCE</scope>
</reference>
<keyword evidence="1" id="KW-0343">GTPase activation</keyword>
<dbReference type="GO" id="GO:0005634">
    <property type="term" value="C:nucleus"/>
    <property type="evidence" value="ECO:0007669"/>
    <property type="project" value="TreeGrafter"/>
</dbReference>
<dbReference type="SUPFAM" id="SSF52047">
    <property type="entry name" value="RNI-like"/>
    <property type="match status" value="1"/>
</dbReference>
<accession>A0A7R9L3U6</accession>
<keyword evidence="3" id="KW-0677">Repeat</keyword>